<keyword evidence="9 15" id="KW-0675">Receptor</keyword>
<dbReference type="GO" id="GO:0009279">
    <property type="term" value="C:cell outer membrane"/>
    <property type="evidence" value="ECO:0007669"/>
    <property type="project" value="UniProtKB-SubCell"/>
</dbReference>
<dbReference type="CDD" id="cd01347">
    <property type="entry name" value="ligand_gated_channel"/>
    <property type="match status" value="1"/>
</dbReference>
<evidence type="ECO:0000256" key="2">
    <source>
        <dbReference type="ARBA" id="ARBA00008143"/>
    </source>
</evidence>
<dbReference type="InterPro" id="IPR036942">
    <property type="entry name" value="Beta-barrel_TonB_sf"/>
</dbReference>
<keyword evidence="10 11" id="KW-0998">Cell outer membrane</keyword>
<keyword evidence="3 11" id="KW-0813">Transport</keyword>
<keyword evidence="8 11" id="KW-0472">Membrane</keyword>
<keyword evidence="6" id="KW-0732">Signal</keyword>
<evidence type="ECO:0000256" key="5">
    <source>
        <dbReference type="ARBA" id="ARBA00022692"/>
    </source>
</evidence>
<dbReference type="Gene3D" id="2.40.170.20">
    <property type="entry name" value="TonB-dependent receptor, beta-barrel domain"/>
    <property type="match status" value="1"/>
</dbReference>
<comment type="subcellular location">
    <subcellularLocation>
        <location evidence="1 11">Cell outer membrane</location>
        <topology evidence="1 11">Multi-pass membrane protein</topology>
    </subcellularLocation>
</comment>
<evidence type="ECO:0000313" key="15">
    <source>
        <dbReference type="EMBL" id="OAI20292.1"/>
    </source>
</evidence>
<proteinExistence type="inferred from homology"/>
<evidence type="ECO:0000313" key="16">
    <source>
        <dbReference type="Proteomes" id="UP000077857"/>
    </source>
</evidence>
<comment type="similarity">
    <text evidence="2">Belongs to the TonB-dependent receptor family. Hemoglobin/haptoglobin binding protein subfamily.</text>
</comment>
<dbReference type="InterPro" id="IPR037066">
    <property type="entry name" value="Plug_dom_sf"/>
</dbReference>
<dbReference type="InterPro" id="IPR012910">
    <property type="entry name" value="Plug_dom"/>
</dbReference>
<keyword evidence="5 11" id="KW-0812">Transmembrane</keyword>
<dbReference type="PANTHER" id="PTHR30069">
    <property type="entry name" value="TONB-DEPENDENT OUTER MEMBRANE RECEPTOR"/>
    <property type="match status" value="1"/>
</dbReference>
<dbReference type="InterPro" id="IPR039426">
    <property type="entry name" value="TonB-dep_rcpt-like"/>
</dbReference>
<gene>
    <name evidence="15" type="ORF">A1507_05125</name>
</gene>
<dbReference type="OrthoDB" id="9815954at2"/>
<evidence type="ECO:0000256" key="9">
    <source>
        <dbReference type="ARBA" id="ARBA00023170"/>
    </source>
</evidence>
<dbReference type="RefSeq" id="WP_064039160.1">
    <property type="nucleotide sequence ID" value="NZ_LUUJ01000033.1"/>
</dbReference>
<dbReference type="Gene3D" id="2.170.130.10">
    <property type="entry name" value="TonB-dependent receptor, plug domain"/>
    <property type="match status" value="1"/>
</dbReference>
<dbReference type="PROSITE" id="PS52016">
    <property type="entry name" value="TONB_DEPENDENT_REC_3"/>
    <property type="match status" value="1"/>
</dbReference>
<feature type="domain" description="TonB-dependent receptor-like beta-barrel" evidence="13">
    <location>
        <begin position="280"/>
        <end position="684"/>
    </location>
</feature>
<reference evidence="15 16" key="1">
    <citation type="submission" date="2016-03" db="EMBL/GenBank/DDBJ databases">
        <authorList>
            <person name="Ploux O."/>
        </authorList>
    </citation>
    <scope>NUCLEOTIDE SEQUENCE [LARGE SCALE GENOMIC DNA]</scope>
    <source>
        <strain evidence="15 16">R-45378</strain>
    </source>
</reference>
<dbReference type="Pfam" id="PF07715">
    <property type="entry name" value="Plug"/>
    <property type="match status" value="1"/>
</dbReference>
<evidence type="ECO:0000256" key="10">
    <source>
        <dbReference type="ARBA" id="ARBA00023237"/>
    </source>
</evidence>
<dbReference type="PANTHER" id="PTHR30069:SF29">
    <property type="entry name" value="HEMOGLOBIN AND HEMOGLOBIN-HAPTOGLOBIN-BINDING PROTEIN 1-RELATED"/>
    <property type="match status" value="1"/>
</dbReference>
<evidence type="ECO:0000256" key="8">
    <source>
        <dbReference type="ARBA" id="ARBA00023136"/>
    </source>
</evidence>
<comment type="caution">
    <text evidence="15">The sequence shown here is derived from an EMBL/GenBank/DDBJ whole genome shotgun (WGS) entry which is preliminary data.</text>
</comment>
<evidence type="ECO:0000259" key="13">
    <source>
        <dbReference type="Pfam" id="PF00593"/>
    </source>
</evidence>
<evidence type="ECO:0000256" key="12">
    <source>
        <dbReference type="RuleBase" id="RU003357"/>
    </source>
</evidence>
<feature type="domain" description="TonB-dependent receptor plug" evidence="14">
    <location>
        <begin position="57"/>
        <end position="164"/>
    </location>
</feature>
<evidence type="ECO:0000259" key="14">
    <source>
        <dbReference type="Pfam" id="PF07715"/>
    </source>
</evidence>
<dbReference type="Pfam" id="PF00593">
    <property type="entry name" value="TonB_dep_Rec_b-barrel"/>
    <property type="match status" value="1"/>
</dbReference>
<dbReference type="GO" id="GO:0015344">
    <property type="term" value="F:siderophore uptake transmembrane transporter activity"/>
    <property type="evidence" value="ECO:0007669"/>
    <property type="project" value="TreeGrafter"/>
</dbReference>
<evidence type="ECO:0000256" key="1">
    <source>
        <dbReference type="ARBA" id="ARBA00004571"/>
    </source>
</evidence>
<dbReference type="Proteomes" id="UP000077857">
    <property type="component" value="Unassembled WGS sequence"/>
</dbReference>
<evidence type="ECO:0000256" key="6">
    <source>
        <dbReference type="ARBA" id="ARBA00022729"/>
    </source>
</evidence>
<dbReference type="AlphaFoldDB" id="A0A177NQZ5"/>
<accession>A0A177NQZ5</accession>
<evidence type="ECO:0000256" key="7">
    <source>
        <dbReference type="ARBA" id="ARBA00023077"/>
    </source>
</evidence>
<sequence length="716" mass="79505">MPGALKKRLFQPGLWLTLIGQAAHAEQSLNELLDMSPAELANISVAIASGTAKPIAQSAAVTSVITAEQIAAMGATELHEVLETVPGMHVTIQPVTNDYSYTMRGIRNETNSEVLLMINGTRFSVPYQGTHMAGMIMPVENIQRVEVIRGPGSALYGADAFAGVINIVTKKAADIDGLNVGARGGNADSKSAWGQYGGKWQGWDVAGSLQYSHNGADPDRIIKADAQSQIDRLLDTNINPAFAPNVSLAPGPMQTQNERWNGHLNLQRKHWDLGFWAFNESDYSFRSGAFGALDNRGKGNGSNYLADIRYSTEDDLQDWELQAHASFLHTDVAADIYGFPPGSILPLDASGNVTGQPGLINAFVPFPNGLRFVAGFKNTVPSFELTSIYKGFSNHIIRMITGFRYEELNTREARNYGVGIANLGGPLQNLTDTPFTFLDDHHRDIWSAAFQDEWQFAPDWHLTTGLRFDHYSDFGSTLNPRAALVWDVNEQFTSKLLYGQAYRAPSFLEQYQQNSTLFLGNPSLSPETIATTELAFDYHPSKTLRTALNLYHYEIHDLISGPIASSTTLTEQNTPGQDGYGSEFEWDWKFLPDWNLRGNYAWQFARNEATHTRVSNVPEHHVYSALAWNFLPKWQIQTQINWIGHRLSNPGDSRQLKDYETVDLTLNAKKLMGYLDLTASARNLLDARGTEPATASYPYNLPISGQMFYFEVGLHY</sequence>
<keyword evidence="7 12" id="KW-0798">TonB box</keyword>
<dbReference type="InterPro" id="IPR000531">
    <property type="entry name" value="Beta-barrel_TonB"/>
</dbReference>
<organism evidence="15 16">
    <name type="scientific">Methylomonas koyamae</name>
    <dbReference type="NCBI Taxonomy" id="702114"/>
    <lineage>
        <taxon>Bacteria</taxon>
        <taxon>Pseudomonadati</taxon>
        <taxon>Pseudomonadota</taxon>
        <taxon>Gammaproteobacteria</taxon>
        <taxon>Methylococcales</taxon>
        <taxon>Methylococcaceae</taxon>
        <taxon>Methylomonas</taxon>
    </lineage>
</organism>
<dbReference type="EMBL" id="LUUJ01000033">
    <property type="protein sequence ID" value="OAI20292.1"/>
    <property type="molecule type" value="Genomic_DNA"/>
</dbReference>
<evidence type="ECO:0000256" key="3">
    <source>
        <dbReference type="ARBA" id="ARBA00022448"/>
    </source>
</evidence>
<evidence type="ECO:0000256" key="4">
    <source>
        <dbReference type="ARBA" id="ARBA00022452"/>
    </source>
</evidence>
<keyword evidence="4 11" id="KW-1134">Transmembrane beta strand</keyword>
<name>A0A177NQZ5_9GAMM</name>
<protein>
    <submittedName>
        <fullName evidence="15">TonB-dependent receptor</fullName>
    </submittedName>
</protein>
<evidence type="ECO:0000256" key="11">
    <source>
        <dbReference type="PROSITE-ProRule" id="PRU01360"/>
    </source>
</evidence>
<dbReference type="SUPFAM" id="SSF56935">
    <property type="entry name" value="Porins"/>
    <property type="match status" value="1"/>
</dbReference>
<dbReference type="GO" id="GO:0044718">
    <property type="term" value="P:siderophore transmembrane transport"/>
    <property type="evidence" value="ECO:0007669"/>
    <property type="project" value="TreeGrafter"/>
</dbReference>